<feature type="transmembrane region" description="Helical" evidence="7">
    <location>
        <begin position="6"/>
        <end position="31"/>
    </location>
</feature>
<accession>A0AAE6M6B2</accession>
<gene>
    <name evidence="9" type="ORF">FUT82_04175</name>
</gene>
<dbReference type="GO" id="GO:0016020">
    <property type="term" value="C:membrane"/>
    <property type="evidence" value="ECO:0007669"/>
    <property type="project" value="UniProtKB-SubCell"/>
</dbReference>
<reference evidence="9 10" key="1">
    <citation type="submission" date="2019-08" db="EMBL/GenBank/DDBJ databases">
        <authorList>
            <person name="Kuhnert P."/>
        </authorList>
    </citation>
    <scope>NUCLEOTIDE SEQUENCE [LARGE SCALE GENOMIC DNA]</scope>
    <source>
        <strain evidence="9 10">B36.5</strain>
    </source>
</reference>
<feature type="transmembrane region" description="Helical" evidence="7">
    <location>
        <begin position="51"/>
        <end position="73"/>
    </location>
</feature>
<dbReference type="Pfam" id="PF02683">
    <property type="entry name" value="DsbD_TM"/>
    <property type="match status" value="1"/>
</dbReference>
<dbReference type="Proteomes" id="UP000323594">
    <property type="component" value="Chromosome"/>
</dbReference>
<dbReference type="PANTHER" id="PTHR31272">
    <property type="entry name" value="CYTOCHROME C-TYPE BIOGENESIS PROTEIN HI_1454-RELATED"/>
    <property type="match status" value="1"/>
</dbReference>
<feature type="domain" description="Cytochrome C biogenesis protein transmembrane" evidence="8">
    <location>
        <begin position="9"/>
        <end position="220"/>
    </location>
</feature>
<keyword evidence="3 7" id="KW-0812">Transmembrane</keyword>
<comment type="similarity">
    <text evidence="2">Belongs to the DsbD family.</text>
</comment>
<keyword evidence="4" id="KW-0201">Cytochrome c-type biogenesis</keyword>
<sequence>MNSAPGILGSLLAGLLSFLSPCVLPLIPVYLSFISGESVSNIREGKARLQLFFRSLFFVLGFTAVFVLLSLLFGGGMQLAGGRSLIIITRIAGGLVILLGINIIFDFIPFLRTEQRGHTDMKNAGPVKAFLFGMLFAAGWTPCIGPILSSILFYAASSGNALYAALLLAMYSLGLGLPFLLVGLFFDKAEPILNWFKQHMKAVKIISGILIIIFGILMLTSGLAAISRGFLKLGFALEEYSKTGITPFKQIAGFLARWFQYQGG</sequence>
<evidence type="ECO:0000256" key="1">
    <source>
        <dbReference type="ARBA" id="ARBA00004141"/>
    </source>
</evidence>
<keyword evidence="6 7" id="KW-0472">Membrane</keyword>
<feature type="transmembrane region" description="Helical" evidence="7">
    <location>
        <begin position="205"/>
        <end position="226"/>
    </location>
</feature>
<evidence type="ECO:0000256" key="6">
    <source>
        <dbReference type="ARBA" id="ARBA00023136"/>
    </source>
</evidence>
<proteinExistence type="inferred from homology"/>
<evidence type="ECO:0000256" key="4">
    <source>
        <dbReference type="ARBA" id="ARBA00022748"/>
    </source>
</evidence>
<evidence type="ECO:0000256" key="7">
    <source>
        <dbReference type="SAM" id="Phobius"/>
    </source>
</evidence>
<dbReference type="GO" id="GO:0017004">
    <property type="term" value="P:cytochrome complex assembly"/>
    <property type="evidence" value="ECO:0007669"/>
    <property type="project" value="UniProtKB-KW"/>
</dbReference>
<feature type="transmembrane region" description="Helical" evidence="7">
    <location>
        <begin position="161"/>
        <end position="185"/>
    </location>
</feature>
<dbReference type="GeneID" id="57754266"/>
<dbReference type="PANTHER" id="PTHR31272:SF4">
    <property type="entry name" value="CYTOCHROME C-TYPE BIOGENESIS PROTEIN HI_1454-RELATED"/>
    <property type="match status" value="1"/>
</dbReference>
<keyword evidence="5 7" id="KW-1133">Transmembrane helix</keyword>
<dbReference type="EMBL" id="CP042817">
    <property type="protein sequence ID" value="QEJ97261.1"/>
    <property type="molecule type" value="Genomic_DNA"/>
</dbReference>
<dbReference type="AlphaFoldDB" id="A0AAE6M6B2"/>
<comment type="subcellular location">
    <subcellularLocation>
        <location evidence="1">Membrane</location>
        <topology evidence="1">Multi-pass membrane protein</topology>
    </subcellularLocation>
</comment>
<dbReference type="InterPro" id="IPR051790">
    <property type="entry name" value="Cytochrome_c-biogenesis_DsbD"/>
</dbReference>
<name>A0AAE6M6B2_TREPH</name>
<evidence type="ECO:0000313" key="10">
    <source>
        <dbReference type="Proteomes" id="UP000323594"/>
    </source>
</evidence>
<feature type="transmembrane region" description="Helical" evidence="7">
    <location>
        <begin position="129"/>
        <end position="155"/>
    </location>
</feature>
<dbReference type="RefSeq" id="WP_148879895.1">
    <property type="nucleotide sequence ID" value="NZ_CP042814.1"/>
</dbReference>
<protein>
    <submittedName>
        <fullName evidence="9">Cytochrome c biogenesis protein CcdA</fullName>
    </submittedName>
</protein>
<evidence type="ECO:0000313" key="9">
    <source>
        <dbReference type="EMBL" id="QEJ97261.1"/>
    </source>
</evidence>
<evidence type="ECO:0000256" key="3">
    <source>
        <dbReference type="ARBA" id="ARBA00022692"/>
    </source>
</evidence>
<evidence type="ECO:0000259" key="8">
    <source>
        <dbReference type="Pfam" id="PF02683"/>
    </source>
</evidence>
<dbReference type="InterPro" id="IPR003834">
    <property type="entry name" value="Cyt_c_assmbl_TM_dom"/>
</dbReference>
<evidence type="ECO:0000256" key="5">
    <source>
        <dbReference type="ARBA" id="ARBA00022989"/>
    </source>
</evidence>
<evidence type="ECO:0000256" key="2">
    <source>
        <dbReference type="ARBA" id="ARBA00006143"/>
    </source>
</evidence>
<organism evidence="9 10">
    <name type="scientific">Treponema phagedenis</name>
    <dbReference type="NCBI Taxonomy" id="162"/>
    <lineage>
        <taxon>Bacteria</taxon>
        <taxon>Pseudomonadati</taxon>
        <taxon>Spirochaetota</taxon>
        <taxon>Spirochaetia</taxon>
        <taxon>Spirochaetales</taxon>
        <taxon>Treponemataceae</taxon>
        <taxon>Treponema</taxon>
    </lineage>
</organism>
<feature type="transmembrane region" description="Helical" evidence="7">
    <location>
        <begin position="85"/>
        <end position="108"/>
    </location>
</feature>